<reference evidence="2" key="1">
    <citation type="submission" date="2020-02" db="EMBL/GenBank/DDBJ databases">
        <authorList>
            <person name="Meier V. D."/>
        </authorList>
    </citation>
    <scope>NUCLEOTIDE SEQUENCE</scope>
    <source>
        <strain evidence="2">AVDCRST_MAG42</strain>
    </source>
</reference>
<dbReference type="SMART" id="SM00028">
    <property type="entry name" value="TPR"/>
    <property type="match status" value="3"/>
</dbReference>
<dbReference type="PANTHER" id="PTHR12558:SF33">
    <property type="entry name" value="BLL7664 PROTEIN"/>
    <property type="match status" value="1"/>
</dbReference>
<dbReference type="AlphaFoldDB" id="A0A6J4HB75"/>
<feature type="transmembrane region" description="Helical" evidence="1">
    <location>
        <begin position="94"/>
        <end position="111"/>
    </location>
</feature>
<name>A0A6J4HB75_9BACT</name>
<dbReference type="InterPro" id="IPR011990">
    <property type="entry name" value="TPR-like_helical_dom_sf"/>
</dbReference>
<accession>A0A6J4HB75</accession>
<dbReference type="GO" id="GO:0004016">
    <property type="term" value="F:adenylate cyclase activity"/>
    <property type="evidence" value="ECO:0007669"/>
    <property type="project" value="UniProtKB-EC"/>
</dbReference>
<protein>
    <submittedName>
        <fullName evidence="2">Adenylate cyclase</fullName>
        <ecNumber evidence="2">4.6.1.1</ecNumber>
    </submittedName>
</protein>
<evidence type="ECO:0000256" key="1">
    <source>
        <dbReference type="SAM" id="Phobius"/>
    </source>
</evidence>
<dbReference type="EMBL" id="CADCTA010000029">
    <property type="protein sequence ID" value="CAA9218256.1"/>
    <property type="molecule type" value="Genomic_DNA"/>
</dbReference>
<feature type="transmembrane region" description="Helical" evidence="1">
    <location>
        <begin position="20"/>
        <end position="40"/>
    </location>
</feature>
<dbReference type="InterPro" id="IPR019734">
    <property type="entry name" value="TPR_rpt"/>
</dbReference>
<dbReference type="PANTHER" id="PTHR12558">
    <property type="entry name" value="CELL DIVISION CYCLE 16,23,27"/>
    <property type="match status" value="1"/>
</dbReference>
<dbReference type="EC" id="4.6.1.1" evidence="2"/>
<keyword evidence="1" id="KW-1133">Transmembrane helix</keyword>
<evidence type="ECO:0000313" key="2">
    <source>
        <dbReference type="EMBL" id="CAA9218256.1"/>
    </source>
</evidence>
<dbReference type="SUPFAM" id="SSF48452">
    <property type="entry name" value="TPR-like"/>
    <property type="match status" value="1"/>
</dbReference>
<dbReference type="Gene3D" id="1.25.40.10">
    <property type="entry name" value="Tetratricopeptide repeat domain"/>
    <property type="match status" value="2"/>
</dbReference>
<dbReference type="Gene3D" id="3.40.50.10070">
    <property type="entry name" value="TolB, N-terminal domain"/>
    <property type="match status" value="1"/>
</dbReference>
<organism evidence="2">
    <name type="scientific">uncultured Chthoniobacterales bacterium</name>
    <dbReference type="NCBI Taxonomy" id="1836801"/>
    <lineage>
        <taxon>Bacteria</taxon>
        <taxon>Pseudomonadati</taxon>
        <taxon>Verrucomicrobiota</taxon>
        <taxon>Spartobacteria</taxon>
        <taxon>Chthoniobacterales</taxon>
        <taxon>environmental samples</taxon>
    </lineage>
</organism>
<feature type="transmembrane region" description="Helical" evidence="1">
    <location>
        <begin position="46"/>
        <end position="68"/>
    </location>
</feature>
<keyword evidence="1" id="KW-0812">Transmembrane</keyword>
<gene>
    <name evidence="2" type="ORF">AVDCRST_MAG42-371</name>
</gene>
<keyword evidence="2" id="KW-0456">Lyase</keyword>
<proteinExistence type="predicted"/>
<keyword evidence="1" id="KW-0472">Membrane</keyword>
<sequence>MNFSQFLAELKRRKVYKVAAAYAVVAWVVIQAASILLPAFEAPAWVMKALISAVALGFPVAMLLSWAFDLTADGIVRTADAPGQKPSRHTGRKLTASIIAGVLIGIALTLFQNFRGEFLRQADWTSKSIAVLPFANASEDTSQEYFSDGLTEEMITGLTQIPELRVIGRSSSFRFKGQTQDARTVGRALGVGNLLEGTVRRAGNRVRISVSLVNVEDGSQRWSETYDRELQDIFAVQEEIARSVADELRVALLGQEIKATAEPSNQNLDAYNAFLRGQYEFGQFNVGSTRRAIEHYKEAIRIDPRYARAYGELAWSFCRLGFFTGAAGRDAFAQGREAAEMALQLGPEVASAYSALAYIHMNLDWNLAAAEGVLARATRSAPRDPRIKNTLAILRTYQNRPEEALVLRRDAVALDPLDVILQGNLATVLTILGRYDEGEAAARRGLELQPNSSLNHYLIARIHLLRGDADAALREAQAESGEIYRNLGIALAQTARGDRAAADEALATMIRLHGQDNPFRVSLIYALRREDEKVFEWLERAYTAHDPRVINSTSEDLLKRFHSDPRFIAFCRKVGLTPPVG</sequence>